<keyword evidence="2" id="KW-1185">Reference proteome</keyword>
<protein>
    <recommendedName>
        <fullName evidence="3">Phage-Barnase-EndoU-ColicinE5/D-RelE like nuclease 3 domain-containing protein</fullName>
    </recommendedName>
</protein>
<reference evidence="1 2" key="1">
    <citation type="submission" date="2019-06" db="EMBL/GenBank/DDBJ databases">
        <title>Whole genome shotgun sequence of Gluconobacter roseus NBRC 3990.</title>
        <authorList>
            <person name="Hosoyama A."/>
            <person name="Uohara A."/>
            <person name="Ohji S."/>
            <person name="Ichikawa N."/>
        </authorList>
    </citation>
    <scope>NUCLEOTIDE SEQUENCE [LARGE SCALE GENOMIC DNA]</scope>
    <source>
        <strain evidence="1 2">NBRC 3990</strain>
    </source>
</reference>
<sequence>MTGKRLALRIPCPNPIIGGDVWLATSSWQHIVDNHPEVDFPDLYETLGDPHYVHADARRKDAYIIVGKRTLTQTSHSMRVSVKTGLPDGNFVSTAFYSSDPIPTTMVWAKDGADSEGGENDE</sequence>
<evidence type="ECO:0008006" key="3">
    <source>
        <dbReference type="Google" id="ProtNLM"/>
    </source>
</evidence>
<comment type="caution">
    <text evidence="1">The sequence shown here is derived from an EMBL/GenBank/DDBJ whole genome shotgun (WGS) entry which is preliminary data.</text>
</comment>
<dbReference type="AlphaFoldDB" id="A0A4Y3M9G6"/>
<organism evidence="1 2">
    <name type="scientific">Gluconobacter roseus NBRC 3990</name>
    <dbReference type="NCBI Taxonomy" id="1307950"/>
    <lineage>
        <taxon>Bacteria</taxon>
        <taxon>Pseudomonadati</taxon>
        <taxon>Pseudomonadota</taxon>
        <taxon>Alphaproteobacteria</taxon>
        <taxon>Acetobacterales</taxon>
        <taxon>Acetobacteraceae</taxon>
        <taxon>Gluconobacter</taxon>
    </lineage>
</organism>
<dbReference type="RefSeq" id="WP_141306896.1">
    <property type="nucleotide sequence ID" value="NZ_BAQZ01000003.1"/>
</dbReference>
<name>A0A4Y3M9G6_9PROT</name>
<evidence type="ECO:0000313" key="1">
    <source>
        <dbReference type="EMBL" id="GEB03911.1"/>
    </source>
</evidence>
<evidence type="ECO:0000313" key="2">
    <source>
        <dbReference type="Proteomes" id="UP000320772"/>
    </source>
</evidence>
<accession>A0A4Y3M9G6</accession>
<gene>
    <name evidence="1" type="ORF">GRO01_14870</name>
</gene>
<dbReference type="EMBL" id="BJLY01000002">
    <property type="protein sequence ID" value="GEB03911.1"/>
    <property type="molecule type" value="Genomic_DNA"/>
</dbReference>
<proteinExistence type="predicted"/>
<dbReference type="Proteomes" id="UP000320772">
    <property type="component" value="Unassembled WGS sequence"/>
</dbReference>